<feature type="region of interest" description="Disordered" evidence="1">
    <location>
        <begin position="201"/>
        <end position="272"/>
    </location>
</feature>
<evidence type="ECO:0000313" key="3">
    <source>
        <dbReference type="EMBL" id="CAK0825420.1"/>
    </source>
</evidence>
<reference evidence="3" key="1">
    <citation type="submission" date="2023-10" db="EMBL/GenBank/DDBJ databases">
        <authorList>
            <person name="Chen Y."/>
            <person name="Shah S."/>
            <person name="Dougan E. K."/>
            <person name="Thang M."/>
            <person name="Chan C."/>
        </authorList>
    </citation>
    <scope>NUCLEOTIDE SEQUENCE [LARGE SCALE GENOMIC DNA]</scope>
</reference>
<protein>
    <submittedName>
        <fullName evidence="3">Uncharacterized protein</fullName>
    </submittedName>
</protein>
<accession>A0ABN9S716</accession>
<comment type="caution">
    <text evidence="3">The sequence shown here is derived from an EMBL/GenBank/DDBJ whole genome shotgun (WGS) entry which is preliminary data.</text>
</comment>
<evidence type="ECO:0000313" key="4">
    <source>
        <dbReference type="Proteomes" id="UP001189429"/>
    </source>
</evidence>
<gene>
    <name evidence="3" type="ORF">PCOR1329_LOCUS25549</name>
</gene>
<keyword evidence="2" id="KW-0472">Membrane</keyword>
<evidence type="ECO:0000256" key="2">
    <source>
        <dbReference type="SAM" id="Phobius"/>
    </source>
</evidence>
<keyword evidence="2" id="KW-0812">Transmembrane</keyword>
<feature type="transmembrane region" description="Helical" evidence="2">
    <location>
        <begin position="122"/>
        <end position="145"/>
    </location>
</feature>
<keyword evidence="4" id="KW-1185">Reference proteome</keyword>
<sequence>MASSSASGPGAACGAAPAKVSELLFRRDMLGPSLGNLAASLTGMLLIEKLSLTLLVPALTPWIEAQYLVLGRLGALVTLGAVVWIIVFWGIGTLMVVPAFFDVKRWKIQPGRTMMMRQLLQSMPLIIFNFLLAVTLPPVLLNAVLPEAAFDLRALPDMKTVARDVAVWMFFQETLFFYIHRWFHTNKAVYKEVARQEARVRAAAEPRGAQPGPGRPPRRSTSSTTPGLRPWPSWPSTPTRWNTWPPTSSRCSRGRCSVARTWPSSGRSLSRA</sequence>
<organism evidence="3 4">
    <name type="scientific">Prorocentrum cordatum</name>
    <dbReference type="NCBI Taxonomy" id="2364126"/>
    <lineage>
        <taxon>Eukaryota</taxon>
        <taxon>Sar</taxon>
        <taxon>Alveolata</taxon>
        <taxon>Dinophyceae</taxon>
        <taxon>Prorocentrales</taxon>
        <taxon>Prorocentraceae</taxon>
        <taxon>Prorocentrum</taxon>
    </lineage>
</organism>
<feature type="transmembrane region" description="Helical" evidence="2">
    <location>
        <begin position="165"/>
        <end position="183"/>
    </location>
</feature>
<evidence type="ECO:0000256" key="1">
    <source>
        <dbReference type="SAM" id="MobiDB-lite"/>
    </source>
</evidence>
<proteinExistence type="predicted"/>
<dbReference type="EMBL" id="CAUYUJ010008936">
    <property type="protein sequence ID" value="CAK0825420.1"/>
    <property type="molecule type" value="Genomic_DNA"/>
</dbReference>
<feature type="transmembrane region" description="Helical" evidence="2">
    <location>
        <begin position="76"/>
        <end position="101"/>
    </location>
</feature>
<dbReference type="Proteomes" id="UP001189429">
    <property type="component" value="Unassembled WGS sequence"/>
</dbReference>
<keyword evidence="2" id="KW-1133">Transmembrane helix</keyword>
<feature type="compositionally biased region" description="Polar residues" evidence="1">
    <location>
        <begin position="262"/>
        <end position="272"/>
    </location>
</feature>
<feature type="compositionally biased region" description="Low complexity" evidence="1">
    <location>
        <begin position="219"/>
        <end position="249"/>
    </location>
</feature>
<name>A0ABN9S716_9DINO</name>